<dbReference type="InterPro" id="IPR007666">
    <property type="entry name" value="ADP_PFK/GK"/>
</dbReference>
<evidence type="ECO:0000256" key="2">
    <source>
        <dbReference type="ARBA" id="ARBA00022723"/>
    </source>
</evidence>
<keyword evidence="7" id="KW-1185">Reference proteome</keyword>
<dbReference type="OrthoDB" id="6266842at2759"/>
<evidence type="ECO:0000256" key="4">
    <source>
        <dbReference type="ARBA" id="ARBA00022842"/>
    </source>
</evidence>
<dbReference type="SUPFAM" id="SSF53613">
    <property type="entry name" value="Ribokinase-like"/>
    <property type="match status" value="1"/>
</dbReference>
<dbReference type="GO" id="GO:0046872">
    <property type="term" value="F:metal ion binding"/>
    <property type="evidence" value="ECO:0007669"/>
    <property type="project" value="UniProtKB-KW"/>
</dbReference>
<dbReference type="AlphaFoldDB" id="A0A3S5CRA1"/>
<gene>
    <name evidence="6" type="ORF">PXEA_LOCUS35149</name>
</gene>
<keyword evidence="2" id="KW-0479">Metal-binding</keyword>
<name>A0A3S5CRA1_9PLAT</name>
<accession>A0A3S5CRA1</accession>
<comment type="caution">
    <text evidence="6">The sequence shown here is derived from an EMBL/GenBank/DDBJ whole genome shotgun (WGS) entry which is preliminary data.</text>
</comment>
<dbReference type="InterPro" id="IPR029056">
    <property type="entry name" value="Ribokinase-like"/>
</dbReference>
<keyword evidence="4" id="KW-0460">Magnesium</keyword>
<dbReference type="EMBL" id="CAAALY010270646">
    <property type="protein sequence ID" value="VEL41709.1"/>
    <property type="molecule type" value="Genomic_DNA"/>
</dbReference>
<dbReference type="GO" id="GO:0016773">
    <property type="term" value="F:phosphotransferase activity, alcohol group as acceptor"/>
    <property type="evidence" value="ECO:0007669"/>
    <property type="project" value="InterPro"/>
</dbReference>
<keyword evidence="3" id="KW-0418">Kinase</keyword>
<evidence type="ECO:0000256" key="3">
    <source>
        <dbReference type="ARBA" id="ARBA00022777"/>
    </source>
</evidence>
<keyword evidence="5" id="KW-0324">Glycolysis</keyword>
<proteinExistence type="predicted"/>
<organism evidence="6 7">
    <name type="scientific">Protopolystoma xenopodis</name>
    <dbReference type="NCBI Taxonomy" id="117903"/>
    <lineage>
        <taxon>Eukaryota</taxon>
        <taxon>Metazoa</taxon>
        <taxon>Spiralia</taxon>
        <taxon>Lophotrochozoa</taxon>
        <taxon>Platyhelminthes</taxon>
        <taxon>Monogenea</taxon>
        <taxon>Polyopisthocotylea</taxon>
        <taxon>Polystomatidea</taxon>
        <taxon>Polystomatidae</taxon>
        <taxon>Protopolystoma</taxon>
    </lineage>
</organism>
<dbReference type="GO" id="GO:0006096">
    <property type="term" value="P:glycolytic process"/>
    <property type="evidence" value="ECO:0007669"/>
    <property type="project" value="UniProtKB-KW"/>
</dbReference>
<sequence>MKPGPLVLVGFGGCIDLNILALDLWNKVLPNNSDNLVESSYPEFSGGLRKLETLEDIVTDFTELFASGAAGERYVSNATLFQYLVSLAEELITVDDAPDVATSVFSVSRRSRDTLQGTHYSVESGEAGIMEEPLEVPQGSWWGLGGNALVMASRMSREGARVTLAARLTDRQQRKLPPNLRGKNL</sequence>
<evidence type="ECO:0000313" key="7">
    <source>
        <dbReference type="Proteomes" id="UP000784294"/>
    </source>
</evidence>
<evidence type="ECO:0000256" key="1">
    <source>
        <dbReference type="ARBA" id="ARBA00022679"/>
    </source>
</evidence>
<evidence type="ECO:0000313" key="6">
    <source>
        <dbReference type="EMBL" id="VEL41709.1"/>
    </source>
</evidence>
<protein>
    <submittedName>
        <fullName evidence="6">Uncharacterized protein</fullName>
    </submittedName>
</protein>
<dbReference type="GO" id="GO:0016301">
    <property type="term" value="F:kinase activity"/>
    <property type="evidence" value="ECO:0007669"/>
    <property type="project" value="UniProtKB-KW"/>
</dbReference>
<dbReference type="Proteomes" id="UP000784294">
    <property type="component" value="Unassembled WGS sequence"/>
</dbReference>
<evidence type="ECO:0000256" key="5">
    <source>
        <dbReference type="ARBA" id="ARBA00023152"/>
    </source>
</evidence>
<keyword evidence="1" id="KW-0808">Transferase</keyword>
<reference evidence="6" key="1">
    <citation type="submission" date="2018-11" db="EMBL/GenBank/DDBJ databases">
        <authorList>
            <consortium name="Pathogen Informatics"/>
        </authorList>
    </citation>
    <scope>NUCLEOTIDE SEQUENCE</scope>
</reference>
<dbReference type="Pfam" id="PF04587">
    <property type="entry name" value="ADP_PFK_GK"/>
    <property type="match status" value="1"/>
</dbReference>